<dbReference type="SMART" id="SM00191">
    <property type="entry name" value="Int_alpha"/>
    <property type="match status" value="5"/>
</dbReference>
<evidence type="ECO:0000256" key="7">
    <source>
        <dbReference type="ARBA" id="ARBA00022989"/>
    </source>
</evidence>
<dbReference type="InterPro" id="IPR000413">
    <property type="entry name" value="Integrin_alpha"/>
</dbReference>
<dbReference type="PRINTS" id="PR01185">
    <property type="entry name" value="INTEGRINA"/>
</dbReference>
<keyword evidence="6 13" id="KW-0130">Cell adhesion</keyword>
<dbReference type="Gene3D" id="2.60.40.1460">
    <property type="entry name" value="Integrin domains. Chain A, domain 2"/>
    <property type="match status" value="1"/>
</dbReference>
<evidence type="ECO:0000256" key="12">
    <source>
        <dbReference type="PROSITE-ProRule" id="PRU00803"/>
    </source>
</evidence>
<feature type="repeat" description="FG-GAP" evidence="12">
    <location>
        <begin position="433"/>
        <end position="496"/>
    </location>
</feature>
<dbReference type="InterPro" id="IPR013519">
    <property type="entry name" value="Int_alpha_beta-p"/>
</dbReference>
<feature type="repeat" description="FG-GAP" evidence="12">
    <location>
        <begin position="370"/>
        <end position="426"/>
    </location>
</feature>
<gene>
    <name evidence="18" type="primary">LOC112683439</name>
</gene>
<dbReference type="Pfam" id="PF20806">
    <property type="entry name" value="Integrin_A_Ig_3"/>
    <property type="match status" value="1"/>
</dbReference>
<evidence type="ECO:0000259" key="16">
    <source>
        <dbReference type="Pfam" id="PF20806"/>
    </source>
</evidence>
<evidence type="ECO:0000259" key="15">
    <source>
        <dbReference type="Pfam" id="PF20805"/>
    </source>
</evidence>
<keyword evidence="11" id="KW-0325">Glycoprotein</keyword>
<dbReference type="PROSITE" id="PS51470">
    <property type="entry name" value="FG_GAP"/>
    <property type="match status" value="5"/>
</dbReference>
<evidence type="ECO:0000313" key="17">
    <source>
        <dbReference type="Proteomes" id="UP000694846"/>
    </source>
</evidence>
<feature type="transmembrane region" description="Helical" evidence="13">
    <location>
        <begin position="1068"/>
        <end position="1090"/>
    </location>
</feature>
<keyword evidence="7 13" id="KW-1133">Transmembrane helix</keyword>
<organism evidence="17 18">
    <name type="scientific">Sipha flava</name>
    <name type="common">yellow sugarcane aphid</name>
    <dbReference type="NCBI Taxonomy" id="143950"/>
    <lineage>
        <taxon>Eukaryota</taxon>
        <taxon>Metazoa</taxon>
        <taxon>Ecdysozoa</taxon>
        <taxon>Arthropoda</taxon>
        <taxon>Hexapoda</taxon>
        <taxon>Insecta</taxon>
        <taxon>Pterygota</taxon>
        <taxon>Neoptera</taxon>
        <taxon>Paraneoptera</taxon>
        <taxon>Hemiptera</taxon>
        <taxon>Sternorrhyncha</taxon>
        <taxon>Aphidomorpha</taxon>
        <taxon>Aphidoidea</taxon>
        <taxon>Aphididae</taxon>
        <taxon>Sipha</taxon>
    </lineage>
</organism>
<keyword evidence="10 13" id="KW-0675">Receptor</keyword>
<dbReference type="InterPro" id="IPR013517">
    <property type="entry name" value="FG-GAP"/>
</dbReference>
<dbReference type="Pfam" id="PF01839">
    <property type="entry name" value="FG-GAP"/>
    <property type="match status" value="2"/>
</dbReference>
<dbReference type="Gene3D" id="1.20.5.930">
    <property type="entry name" value="Bicelle-embedded integrin alpha(iib) transmembrane segment"/>
    <property type="match status" value="1"/>
</dbReference>
<evidence type="ECO:0000256" key="3">
    <source>
        <dbReference type="ARBA" id="ARBA00022692"/>
    </source>
</evidence>
<dbReference type="RefSeq" id="XP_025410271.1">
    <property type="nucleotide sequence ID" value="XM_025554486.1"/>
</dbReference>
<feature type="domain" description="Integrin alpha second immunoglobulin-like" evidence="15">
    <location>
        <begin position="653"/>
        <end position="796"/>
    </location>
</feature>
<dbReference type="GO" id="GO:0007160">
    <property type="term" value="P:cell-matrix adhesion"/>
    <property type="evidence" value="ECO:0007669"/>
    <property type="project" value="TreeGrafter"/>
</dbReference>
<keyword evidence="3 13" id="KW-0812">Transmembrane</keyword>
<evidence type="ECO:0000256" key="5">
    <source>
        <dbReference type="ARBA" id="ARBA00022737"/>
    </source>
</evidence>
<dbReference type="InterPro" id="IPR048286">
    <property type="entry name" value="Integrin_alpha_Ig-like_3"/>
</dbReference>
<dbReference type="SUPFAM" id="SSF69318">
    <property type="entry name" value="Integrin alpha N-terminal domain"/>
    <property type="match status" value="1"/>
</dbReference>
<sequence>MALVRLRTTVTLLLVLFCAGVLQSHSFNLETRLPIVKRGHTESYFGFAVAGHQSFDELKGEVEHSWILVGAPLDQNLQPGTNRSGALWKCPLTSSYDDCIQVVTDGKRKFDNGPYDPSIDSINLSPPMNDEIKDGQWLGVMVRSQGRGGKVMVCAHRYINRGEEYQWGQGLCYTLTQNLDFVEAMVPCKGRETEKGQAQFGYCQAGTSGVLLEDDTVVIGSPGSYNWRGNIFMVSVSDDFLHRDKTCYYSPVRDIEVSPVESHSYLGMSTTAAYFLGDQKMVYAAGAPRANGTGQVVLFTKIKPSVNLMDVKLVISGEQFASSFGYELATADLNGDKEPDLIVGAPFYFNKKTGGAVYIYMNNENHCLNCAPPIKLVGKPESRFGFAITNLGDLNKDGYDDIAIGAPYEGNGVIYVYKGSALGIVTEPSQVIKAEDLVVDNLQIRTLGYSLSGNGVDLDQNGYPDLISGAYESDLVILIRARPIVNITSTVGPAENLRNIDPSKAGCLTDKASTVTCFTFETCFKLEPLVLHDSVKEWTVQIHYKLEAEIFQEDLKFSRVWFGPDHNLQSSTIENDVSNVYYRNILCQQHTAYIKENTVDIQSPIALRITYSLKENEIPVFKPGDPFPSLNGMPLLVQNQSEKTFFAYFQKECGDNDICESQVQVHAELMLTKIHDTQYELVIGQNSAIILNMTVFNNGESAYESRLFVHFPSSFSYINTVKQNETKYVNCNPFNDTFVVCILGNPFKKFAVSNIQLKFDSKELNGIGNQLDFLIVSNTTSREVKPQGPLVLRVNVIKRAELLLTGSARPEQVFYGGQIKSDSSVKYYDEIGSRVLHTYQVFNSGPLKVSNLEVHVTWPFQVASHYNPGKWLLYLDEIPVVKALNGGTCNISQEYINPLGLLVRSEVHDVLHPHESIDSVKDALVNQMDLNSTTDKNSGKEYYLNRVRRELNNIVNTESYVRNKEKPLRFVKIDCLLGNAECFKFQCVVNNLQKNQEATIFIKARLWSNTLLQISPKVGSVQIVSRAKIHLPFELSLQQNRSDDKFEVVTDALLLALLEQKENGILSWWYIVLAVLAGILLLALLVYLLWKLGFFNRRRPDFMLNGEVEEEELDESHELITRNS</sequence>
<feature type="repeat" description="FG-GAP" evidence="12">
    <location>
        <begin position="191"/>
        <end position="243"/>
    </location>
</feature>
<evidence type="ECO:0000256" key="9">
    <source>
        <dbReference type="ARBA" id="ARBA00023136"/>
    </source>
</evidence>
<comment type="subcellular location">
    <subcellularLocation>
        <location evidence="1 13">Membrane</location>
        <topology evidence="1 13">Single-pass type I membrane protein</topology>
    </subcellularLocation>
</comment>
<dbReference type="CTD" id="32275"/>
<keyword evidence="4 13" id="KW-0732">Signal</keyword>
<feature type="repeat" description="FG-GAP" evidence="12">
    <location>
        <begin position="31"/>
        <end position="99"/>
    </location>
</feature>
<dbReference type="OrthoDB" id="5317514at2759"/>
<proteinExistence type="inferred from homology"/>
<feature type="domain" description="Integrin alpha first immunoglubulin-like" evidence="14">
    <location>
        <begin position="481"/>
        <end position="649"/>
    </location>
</feature>
<dbReference type="Gene3D" id="2.60.40.1510">
    <property type="entry name" value="ntegrin, alpha v. Chain A, domain 3"/>
    <property type="match status" value="1"/>
</dbReference>
<feature type="chain" id="PRO_5034491786" evidence="13">
    <location>
        <begin position="25"/>
        <end position="1124"/>
    </location>
</feature>
<evidence type="ECO:0000256" key="1">
    <source>
        <dbReference type="ARBA" id="ARBA00004479"/>
    </source>
</evidence>
<dbReference type="GeneID" id="112683439"/>
<reference evidence="18" key="1">
    <citation type="submission" date="2025-08" db="UniProtKB">
        <authorList>
            <consortium name="RefSeq"/>
        </authorList>
    </citation>
    <scope>IDENTIFICATION</scope>
    <source>
        <tissue evidence="18">Whole body</tissue>
    </source>
</reference>
<dbReference type="Pfam" id="PF08441">
    <property type="entry name" value="Integrin_A_Ig_1"/>
    <property type="match status" value="1"/>
</dbReference>
<keyword evidence="17" id="KW-1185">Reference proteome</keyword>
<dbReference type="InterPro" id="IPR032695">
    <property type="entry name" value="Integrin_dom_sf"/>
</dbReference>
<evidence type="ECO:0000256" key="13">
    <source>
        <dbReference type="RuleBase" id="RU003762"/>
    </source>
</evidence>
<comment type="similarity">
    <text evidence="2 13">Belongs to the integrin alpha chain family.</text>
</comment>
<evidence type="ECO:0000256" key="11">
    <source>
        <dbReference type="ARBA" id="ARBA00023180"/>
    </source>
</evidence>
<feature type="signal peptide" evidence="13">
    <location>
        <begin position="1"/>
        <end position="24"/>
    </location>
</feature>
<dbReference type="GO" id="GO:0007229">
    <property type="term" value="P:integrin-mediated signaling pathway"/>
    <property type="evidence" value="ECO:0007669"/>
    <property type="project" value="UniProtKB-KW"/>
</dbReference>
<dbReference type="InterPro" id="IPR028994">
    <property type="entry name" value="Integrin_alpha_N"/>
</dbReference>
<evidence type="ECO:0000313" key="18">
    <source>
        <dbReference type="RefSeq" id="XP_025410271.1"/>
    </source>
</evidence>
<name>A0A8B8FID6_9HEMI</name>
<dbReference type="GO" id="GO:0009897">
    <property type="term" value="C:external side of plasma membrane"/>
    <property type="evidence" value="ECO:0007669"/>
    <property type="project" value="TreeGrafter"/>
</dbReference>
<dbReference type="PANTHER" id="PTHR23220">
    <property type="entry name" value="INTEGRIN ALPHA"/>
    <property type="match status" value="1"/>
</dbReference>
<dbReference type="InterPro" id="IPR013649">
    <property type="entry name" value="Integrin_alpha_Ig-like_1"/>
</dbReference>
<dbReference type="InterPro" id="IPR048285">
    <property type="entry name" value="Integrin_alpha_Ig-like_2"/>
</dbReference>
<protein>
    <submittedName>
        <fullName evidence="18">Integrin alpha-PS1 isoform X1</fullName>
    </submittedName>
</protein>
<dbReference type="GO" id="GO:0007157">
    <property type="term" value="P:heterophilic cell-cell adhesion via plasma membrane cell adhesion molecules"/>
    <property type="evidence" value="ECO:0007669"/>
    <property type="project" value="UniProtKB-ARBA"/>
</dbReference>
<keyword evidence="8 13" id="KW-0401">Integrin</keyword>
<dbReference type="PANTHER" id="PTHR23220:SF122">
    <property type="entry name" value="INTEGRIN ALPHA-PS1"/>
    <property type="match status" value="1"/>
</dbReference>
<accession>A0A8B8FID6</accession>
<dbReference type="GO" id="GO:0008305">
    <property type="term" value="C:integrin complex"/>
    <property type="evidence" value="ECO:0007669"/>
    <property type="project" value="InterPro"/>
</dbReference>
<dbReference type="Gene3D" id="2.130.10.130">
    <property type="entry name" value="Integrin alpha, N-terminal"/>
    <property type="match status" value="1"/>
</dbReference>
<dbReference type="Proteomes" id="UP000694846">
    <property type="component" value="Unplaced"/>
</dbReference>
<keyword evidence="9 13" id="KW-0472">Membrane</keyword>
<dbReference type="GO" id="GO:0048513">
    <property type="term" value="P:animal organ development"/>
    <property type="evidence" value="ECO:0007669"/>
    <property type="project" value="UniProtKB-ARBA"/>
</dbReference>
<evidence type="ECO:0000256" key="4">
    <source>
        <dbReference type="ARBA" id="ARBA00022729"/>
    </source>
</evidence>
<dbReference type="Gene3D" id="2.60.40.1530">
    <property type="entry name" value="ntegrin, alpha v. Chain A, domain 4"/>
    <property type="match status" value="1"/>
</dbReference>
<evidence type="ECO:0000256" key="6">
    <source>
        <dbReference type="ARBA" id="ARBA00022889"/>
    </source>
</evidence>
<evidence type="ECO:0000259" key="14">
    <source>
        <dbReference type="Pfam" id="PF08441"/>
    </source>
</evidence>
<evidence type="ECO:0000256" key="8">
    <source>
        <dbReference type="ARBA" id="ARBA00023037"/>
    </source>
</evidence>
<dbReference type="InterPro" id="IPR018184">
    <property type="entry name" value="Integrin_alpha_C_CS"/>
</dbReference>
<dbReference type="GO" id="GO:0033627">
    <property type="term" value="P:cell adhesion mediated by integrin"/>
    <property type="evidence" value="ECO:0007669"/>
    <property type="project" value="TreeGrafter"/>
</dbReference>
<feature type="repeat" description="FG-GAP" evidence="12">
    <location>
        <begin position="310"/>
        <end position="369"/>
    </location>
</feature>
<dbReference type="SUPFAM" id="SSF69179">
    <property type="entry name" value="Integrin domains"/>
    <property type="match status" value="3"/>
</dbReference>
<keyword evidence="5" id="KW-0677">Repeat</keyword>
<evidence type="ECO:0000256" key="10">
    <source>
        <dbReference type="ARBA" id="ARBA00023170"/>
    </source>
</evidence>
<feature type="domain" description="Integrin alpha third immunoglobulin-like" evidence="16">
    <location>
        <begin position="804"/>
        <end position="1032"/>
    </location>
</feature>
<dbReference type="PROSITE" id="PS00242">
    <property type="entry name" value="INTEGRIN_ALPHA"/>
    <property type="match status" value="1"/>
</dbReference>
<dbReference type="Pfam" id="PF20805">
    <property type="entry name" value="Integrin_A_Ig_2"/>
    <property type="match status" value="1"/>
</dbReference>
<evidence type="ECO:0000256" key="2">
    <source>
        <dbReference type="ARBA" id="ARBA00008054"/>
    </source>
</evidence>
<dbReference type="GO" id="GO:0005178">
    <property type="term" value="F:integrin binding"/>
    <property type="evidence" value="ECO:0007669"/>
    <property type="project" value="TreeGrafter"/>
</dbReference>
<dbReference type="AlphaFoldDB" id="A0A8B8FID6"/>